<evidence type="ECO:0000256" key="1">
    <source>
        <dbReference type="SAM" id="MobiDB-lite"/>
    </source>
</evidence>
<organism evidence="2 3">
    <name type="scientific">Thermophagus xiamenensis</name>
    <dbReference type="NCBI Taxonomy" id="385682"/>
    <lineage>
        <taxon>Bacteria</taxon>
        <taxon>Pseudomonadati</taxon>
        <taxon>Bacteroidota</taxon>
        <taxon>Bacteroidia</taxon>
        <taxon>Marinilabiliales</taxon>
        <taxon>Marinilabiliaceae</taxon>
        <taxon>Thermophagus</taxon>
    </lineage>
</organism>
<keyword evidence="3" id="KW-1185">Reference proteome</keyword>
<proteinExistence type="predicted"/>
<dbReference type="EMBL" id="FONA01000008">
    <property type="protein sequence ID" value="SFE23444.1"/>
    <property type="molecule type" value="Genomic_DNA"/>
</dbReference>
<protein>
    <submittedName>
        <fullName evidence="2">Uncharacterized protein</fullName>
    </submittedName>
</protein>
<dbReference type="AlphaFoldDB" id="A0A1I1YV13"/>
<gene>
    <name evidence="2" type="ORF">SAMN05444380_108134</name>
</gene>
<evidence type="ECO:0000313" key="3">
    <source>
        <dbReference type="Proteomes" id="UP000181976"/>
    </source>
</evidence>
<reference evidence="2 3" key="1">
    <citation type="submission" date="2016-10" db="EMBL/GenBank/DDBJ databases">
        <authorList>
            <person name="de Groot N.N."/>
        </authorList>
    </citation>
    <scope>NUCLEOTIDE SEQUENCE [LARGE SCALE GENOMIC DNA]</scope>
    <source>
        <strain evidence="2 3">DSM 19012</strain>
    </source>
</reference>
<dbReference type="Proteomes" id="UP000181976">
    <property type="component" value="Unassembled WGS sequence"/>
</dbReference>
<accession>A0A1I1YV13</accession>
<name>A0A1I1YV13_9BACT</name>
<evidence type="ECO:0000313" key="2">
    <source>
        <dbReference type="EMBL" id="SFE23444.1"/>
    </source>
</evidence>
<feature type="region of interest" description="Disordered" evidence="1">
    <location>
        <begin position="1"/>
        <end position="41"/>
    </location>
</feature>
<feature type="compositionally biased region" description="Basic and acidic residues" evidence="1">
    <location>
        <begin position="22"/>
        <end position="35"/>
    </location>
</feature>
<sequence length="41" mass="4767">MTPRRVVEDLNTANKKANKQKVRNEKKQTKKESHSSRSQVS</sequence>
<dbReference type="InParanoid" id="A0A1I1YV13"/>